<keyword evidence="4" id="KW-1185">Reference proteome</keyword>
<dbReference type="PANTHER" id="PTHR33985:SF29">
    <property type="entry name" value="FAS1 DOMAIN-CONTAINING PROTEIN"/>
    <property type="match status" value="1"/>
</dbReference>
<dbReference type="AlphaFoldDB" id="A0A200QEJ5"/>
<dbReference type="OrthoDB" id="1893649at2759"/>
<protein>
    <submittedName>
        <fullName evidence="3">FAS1 domain</fullName>
    </submittedName>
</protein>
<dbReference type="Gene3D" id="2.30.180.10">
    <property type="entry name" value="FAS1 domain"/>
    <property type="match status" value="1"/>
</dbReference>
<proteinExistence type="inferred from homology"/>
<sequence length="147" mass="16176">MGADDQITVGRPKNVVTVLLDANYTAMALALDSTFPTLISYDDNTTTITNFTIFCPSDEAFNSYNKFQQPPLTLLMYYIAPIKLDKQALNSSFSSSTLPIAAAKIDTLRPGHPLVVTDVDDKLDSVSINFVKIAKWGIYNDGNVMEM</sequence>
<dbReference type="Proteomes" id="UP000195402">
    <property type="component" value="Unassembled WGS sequence"/>
</dbReference>
<comment type="similarity">
    <text evidence="1">Belongs to the fasciclin-like AGP family.</text>
</comment>
<dbReference type="EMBL" id="MVGT01002238">
    <property type="protein sequence ID" value="OVA08886.1"/>
    <property type="molecule type" value="Genomic_DNA"/>
</dbReference>
<evidence type="ECO:0000313" key="4">
    <source>
        <dbReference type="Proteomes" id="UP000195402"/>
    </source>
</evidence>
<dbReference type="InterPro" id="IPR036378">
    <property type="entry name" value="FAS1_dom_sf"/>
</dbReference>
<dbReference type="SUPFAM" id="SSF82153">
    <property type="entry name" value="FAS1 domain"/>
    <property type="match status" value="1"/>
</dbReference>
<accession>A0A200QEJ5</accession>
<gene>
    <name evidence="3" type="ORF">BVC80_8043g3</name>
</gene>
<comment type="caution">
    <text evidence="3">The sequence shown here is derived from an EMBL/GenBank/DDBJ whole genome shotgun (WGS) entry which is preliminary data.</text>
</comment>
<dbReference type="PANTHER" id="PTHR33985">
    <property type="entry name" value="OS02G0491300 PROTEIN-RELATED"/>
    <property type="match status" value="1"/>
</dbReference>
<dbReference type="Pfam" id="PF02469">
    <property type="entry name" value="Fasciclin"/>
    <property type="match status" value="1"/>
</dbReference>
<evidence type="ECO:0000259" key="2">
    <source>
        <dbReference type="PROSITE" id="PS50213"/>
    </source>
</evidence>
<feature type="domain" description="FAS1" evidence="2">
    <location>
        <begin position="12"/>
        <end position="147"/>
    </location>
</feature>
<organism evidence="3 4">
    <name type="scientific">Macleaya cordata</name>
    <name type="common">Five-seeded plume-poppy</name>
    <name type="synonym">Bocconia cordata</name>
    <dbReference type="NCBI Taxonomy" id="56857"/>
    <lineage>
        <taxon>Eukaryota</taxon>
        <taxon>Viridiplantae</taxon>
        <taxon>Streptophyta</taxon>
        <taxon>Embryophyta</taxon>
        <taxon>Tracheophyta</taxon>
        <taxon>Spermatophyta</taxon>
        <taxon>Magnoliopsida</taxon>
        <taxon>Ranunculales</taxon>
        <taxon>Papaveraceae</taxon>
        <taxon>Papaveroideae</taxon>
        <taxon>Macleaya</taxon>
    </lineage>
</organism>
<reference evidence="3 4" key="1">
    <citation type="journal article" date="2017" name="Mol. Plant">
        <title>The Genome of Medicinal Plant Macleaya cordata Provides New Insights into Benzylisoquinoline Alkaloids Metabolism.</title>
        <authorList>
            <person name="Liu X."/>
            <person name="Liu Y."/>
            <person name="Huang P."/>
            <person name="Ma Y."/>
            <person name="Qing Z."/>
            <person name="Tang Q."/>
            <person name="Cao H."/>
            <person name="Cheng P."/>
            <person name="Zheng Y."/>
            <person name="Yuan Z."/>
            <person name="Zhou Y."/>
            <person name="Liu J."/>
            <person name="Tang Z."/>
            <person name="Zhuo Y."/>
            <person name="Zhang Y."/>
            <person name="Yu L."/>
            <person name="Huang J."/>
            <person name="Yang P."/>
            <person name="Peng Q."/>
            <person name="Zhang J."/>
            <person name="Jiang W."/>
            <person name="Zhang Z."/>
            <person name="Lin K."/>
            <person name="Ro D.K."/>
            <person name="Chen X."/>
            <person name="Xiong X."/>
            <person name="Shang Y."/>
            <person name="Huang S."/>
            <person name="Zeng J."/>
        </authorList>
    </citation>
    <scope>NUCLEOTIDE SEQUENCE [LARGE SCALE GENOMIC DNA]</scope>
    <source>
        <strain evidence="4">cv. BLH2017</strain>
        <tissue evidence="3">Root</tissue>
    </source>
</reference>
<dbReference type="InParanoid" id="A0A200QEJ5"/>
<dbReference type="InterPro" id="IPR000782">
    <property type="entry name" value="FAS1_domain"/>
</dbReference>
<evidence type="ECO:0000313" key="3">
    <source>
        <dbReference type="EMBL" id="OVA08886.1"/>
    </source>
</evidence>
<dbReference type="PROSITE" id="PS50213">
    <property type="entry name" value="FAS1"/>
    <property type="match status" value="1"/>
</dbReference>
<name>A0A200QEJ5_MACCD</name>
<dbReference type="InterPro" id="IPR052806">
    <property type="entry name" value="Fasciclin-like_AGP"/>
</dbReference>
<evidence type="ECO:0000256" key="1">
    <source>
        <dbReference type="ARBA" id="ARBA00007843"/>
    </source>
</evidence>